<dbReference type="HOGENOM" id="CLU_072301_4_0_11"/>
<evidence type="ECO:0000256" key="1">
    <source>
        <dbReference type="ARBA" id="ARBA00004370"/>
    </source>
</evidence>
<dbReference type="PANTHER" id="PTHR37042:SF4">
    <property type="entry name" value="OUTER MEMBRANE PROTEIN RV1973"/>
    <property type="match status" value="1"/>
</dbReference>
<dbReference type="Pfam" id="PF09976">
    <property type="entry name" value="TPR_21"/>
    <property type="match status" value="1"/>
</dbReference>
<evidence type="ECO:0000259" key="5">
    <source>
        <dbReference type="Pfam" id="PF09976"/>
    </source>
</evidence>
<comment type="subcellular location">
    <subcellularLocation>
        <location evidence="1">Membrane</location>
    </subcellularLocation>
</comment>
<dbReference type="AlphaFoldDB" id="B2HNM8"/>
<evidence type="ECO:0000256" key="2">
    <source>
        <dbReference type="ARBA" id="ARBA00023136"/>
    </source>
</evidence>
<dbReference type="Proteomes" id="UP000001190">
    <property type="component" value="Chromosome"/>
</dbReference>
<feature type="region of interest" description="Disordered" evidence="3">
    <location>
        <begin position="1"/>
        <end position="72"/>
    </location>
</feature>
<dbReference type="InterPro" id="IPR018704">
    <property type="entry name" value="SecYEG/CpoB_TPR"/>
</dbReference>
<dbReference type="eggNOG" id="ENOG503308M">
    <property type="taxonomic scope" value="Bacteria"/>
</dbReference>
<keyword evidence="4" id="KW-0812">Transmembrane</keyword>
<feature type="transmembrane region" description="Helical" evidence="4">
    <location>
        <begin position="87"/>
        <end position="105"/>
    </location>
</feature>
<gene>
    <name evidence="6" type="ordered locus">MMAR_3870</name>
</gene>
<keyword evidence="7" id="KW-1185">Reference proteome</keyword>
<evidence type="ECO:0000256" key="3">
    <source>
        <dbReference type="SAM" id="MobiDB-lite"/>
    </source>
</evidence>
<dbReference type="GO" id="GO:0016020">
    <property type="term" value="C:membrane"/>
    <property type="evidence" value="ECO:0007669"/>
    <property type="project" value="UniProtKB-SubCell"/>
</dbReference>
<dbReference type="PANTHER" id="PTHR37042">
    <property type="entry name" value="OUTER MEMBRANE PROTEIN RV1973"/>
    <property type="match status" value="1"/>
</dbReference>
<proteinExistence type="predicted"/>
<evidence type="ECO:0000313" key="6">
    <source>
        <dbReference type="EMBL" id="ACC42281.1"/>
    </source>
</evidence>
<protein>
    <recommendedName>
        <fullName evidence="5">Ancillary SecYEG translocon subunit/Cell division coordinator CpoB TPR domain-containing protein</fullName>
    </recommendedName>
</protein>
<keyword evidence="2 4" id="KW-0472">Membrane</keyword>
<organism evidence="6 7">
    <name type="scientific">Mycobacterium marinum (strain ATCC BAA-535 / M)</name>
    <dbReference type="NCBI Taxonomy" id="216594"/>
    <lineage>
        <taxon>Bacteria</taxon>
        <taxon>Bacillati</taxon>
        <taxon>Actinomycetota</taxon>
        <taxon>Actinomycetes</taxon>
        <taxon>Mycobacteriales</taxon>
        <taxon>Mycobacteriaceae</taxon>
        <taxon>Mycobacterium</taxon>
        <taxon>Mycobacterium ulcerans group</taxon>
    </lineage>
</organism>
<dbReference type="EMBL" id="CP000854">
    <property type="protein sequence ID" value="ACC42281.1"/>
    <property type="molecule type" value="Genomic_DNA"/>
</dbReference>
<reference evidence="6 7" key="1">
    <citation type="journal article" date="2008" name="Genome Res.">
        <title>Insights from the complete genome sequence of Mycobacterium marinum on the evolution of Mycobacterium tuberculosis.</title>
        <authorList>
            <person name="Stinear T.P."/>
            <person name="Seemann T."/>
            <person name="Harrison P.F."/>
            <person name="Jenkin G.A."/>
            <person name="Davies J.K."/>
            <person name="Johnson P.D."/>
            <person name="Abdellah Z."/>
            <person name="Arrowsmith C."/>
            <person name="Chillingworth T."/>
            <person name="Churcher C."/>
            <person name="Clarke K."/>
            <person name="Cronin A."/>
            <person name="Davis P."/>
            <person name="Goodhead I."/>
            <person name="Holroyd N."/>
            <person name="Jagels K."/>
            <person name="Lord A."/>
            <person name="Moule S."/>
            <person name="Mungall K."/>
            <person name="Norbertczak H."/>
            <person name="Quail M.A."/>
            <person name="Rabbinowitsch E."/>
            <person name="Walker D."/>
            <person name="White B."/>
            <person name="Whitehead S."/>
            <person name="Small P.L."/>
            <person name="Brosch R."/>
            <person name="Ramakrishnan L."/>
            <person name="Fischbach M.A."/>
            <person name="Parkhill J."/>
            <person name="Cole S.T."/>
        </authorList>
    </citation>
    <scope>NUCLEOTIDE SEQUENCE [LARGE SCALE GENOMIC DNA]</scope>
    <source>
        <strain evidence="7">ATCC BAA-535 / M</strain>
    </source>
</reference>
<evidence type="ECO:0000313" key="7">
    <source>
        <dbReference type="Proteomes" id="UP000001190"/>
    </source>
</evidence>
<sequence>MHVQRKEMIVVATTEKDDETQSEEPAASSEDNQDTEDTSQTPDIEVDSVEHAEAESADDDEDNTLLADKREKTARPNRSWARYLRRGAMPLLLAGALALSAFLGWQQWQQHQVKLAGQQAQQAAIAYAQVLTSIDSNNVDQNFRQVLDGATGEFKDMYTQSSVQLRQLLIDNKASAHGVVVDSAVASETVNKVVVLVFVDQTVTNMAVPDPRIDRSRIKMTMEKVDGRWLASKVQLL</sequence>
<accession>B2HNM8</accession>
<keyword evidence="4" id="KW-1133">Transmembrane helix</keyword>
<dbReference type="KEGG" id="mmi:MMAR_3870"/>
<name>B2HNM8_MYCMM</name>
<evidence type="ECO:0000256" key="4">
    <source>
        <dbReference type="SAM" id="Phobius"/>
    </source>
</evidence>
<feature type="domain" description="Ancillary SecYEG translocon subunit/Cell division coordinator CpoB TPR" evidence="5">
    <location>
        <begin position="91"/>
        <end position="176"/>
    </location>
</feature>
<dbReference type="STRING" id="216594.MMAR_3870"/>